<keyword evidence="2" id="KW-0540">Nuclease</keyword>
<keyword evidence="2" id="KW-0378">Hydrolase</keyword>
<dbReference type="GO" id="GO:0004519">
    <property type="term" value="F:endonuclease activity"/>
    <property type="evidence" value="ECO:0007669"/>
    <property type="project" value="UniProtKB-KW"/>
</dbReference>
<dbReference type="InterPro" id="IPR005135">
    <property type="entry name" value="Endo/exonuclease/phosphatase"/>
</dbReference>
<dbReference type="EMBL" id="UOFG01000117">
    <property type="protein sequence ID" value="VAW60285.1"/>
    <property type="molecule type" value="Genomic_DNA"/>
</dbReference>
<protein>
    <submittedName>
        <fullName evidence="2">Endonuclease/exonuclease/phosphatase family protein</fullName>
    </submittedName>
</protein>
<keyword evidence="2" id="KW-0269">Exonuclease</keyword>
<evidence type="ECO:0000259" key="1">
    <source>
        <dbReference type="Pfam" id="PF03372"/>
    </source>
</evidence>
<reference evidence="2" key="1">
    <citation type="submission" date="2018-06" db="EMBL/GenBank/DDBJ databases">
        <authorList>
            <person name="Zhirakovskaya E."/>
        </authorList>
    </citation>
    <scope>NUCLEOTIDE SEQUENCE</scope>
</reference>
<accession>A0A3B0WW78</accession>
<proteinExistence type="predicted"/>
<dbReference type="InterPro" id="IPR051916">
    <property type="entry name" value="GPI-anchor_lipid_remodeler"/>
</dbReference>
<keyword evidence="2" id="KW-0255">Endonuclease</keyword>
<dbReference type="InterPro" id="IPR036691">
    <property type="entry name" value="Endo/exonu/phosph_ase_sf"/>
</dbReference>
<dbReference type="GO" id="GO:0006506">
    <property type="term" value="P:GPI anchor biosynthetic process"/>
    <property type="evidence" value="ECO:0007669"/>
    <property type="project" value="TreeGrafter"/>
</dbReference>
<gene>
    <name evidence="2" type="ORF">MNBD_GAMMA11-2380</name>
</gene>
<dbReference type="AlphaFoldDB" id="A0A3B0WW78"/>
<dbReference type="PANTHER" id="PTHR14859">
    <property type="entry name" value="CALCOFLUOR WHITE HYPERSENSITIVE PROTEIN PRECURSOR"/>
    <property type="match status" value="1"/>
</dbReference>
<dbReference type="GO" id="GO:0004527">
    <property type="term" value="F:exonuclease activity"/>
    <property type="evidence" value="ECO:0007669"/>
    <property type="project" value="UniProtKB-KW"/>
</dbReference>
<organism evidence="2">
    <name type="scientific">hydrothermal vent metagenome</name>
    <dbReference type="NCBI Taxonomy" id="652676"/>
    <lineage>
        <taxon>unclassified sequences</taxon>
        <taxon>metagenomes</taxon>
        <taxon>ecological metagenomes</taxon>
    </lineage>
</organism>
<dbReference type="PANTHER" id="PTHR14859:SF1">
    <property type="entry name" value="PGAP2-INTERACTING PROTEIN"/>
    <property type="match status" value="1"/>
</dbReference>
<feature type="domain" description="Endonuclease/exonuclease/phosphatase" evidence="1">
    <location>
        <begin position="17"/>
        <end position="253"/>
    </location>
</feature>
<sequence length="262" mass="30209">MDTREIPNMSDSPLKVLTYNIHKGFSATNRHFVLHGIKDALREVDADVVFLQEIQGEHHRHSEKVDNWPDNTQFEFLADEIWPHHAYGKNAIYNNGHHGNAILSKYTFTGWENINVSTMKSASRSLLHGTLELLPDSPSDSSRLHVICVHLGLFEHERVRQITQLIKRIDRHVPHNEPLIIAGDFNDWRARAEHSLSTQLGVREVFKHQHGKHVRSFPAWLPLLPMDRIYSRGVEVVSGYSLQGQPWQRLSDHLPLVAEFRV</sequence>
<dbReference type="Pfam" id="PF03372">
    <property type="entry name" value="Exo_endo_phos"/>
    <property type="match status" value="1"/>
</dbReference>
<dbReference type="GO" id="GO:0016020">
    <property type="term" value="C:membrane"/>
    <property type="evidence" value="ECO:0007669"/>
    <property type="project" value="GOC"/>
</dbReference>
<dbReference type="SUPFAM" id="SSF56219">
    <property type="entry name" value="DNase I-like"/>
    <property type="match status" value="1"/>
</dbReference>
<dbReference type="Gene3D" id="3.60.10.10">
    <property type="entry name" value="Endonuclease/exonuclease/phosphatase"/>
    <property type="match status" value="1"/>
</dbReference>
<evidence type="ECO:0000313" key="2">
    <source>
        <dbReference type="EMBL" id="VAW60285.1"/>
    </source>
</evidence>
<name>A0A3B0WW78_9ZZZZ</name>